<evidence type="ECO:0000256" key="9">
    <source>
        <dbReference type="SAM" id="MobiDB-lite"/>
    </source>
</evidence>
<dbReference type="AlphaFoldDB" id="A0A8C2PNN5"/>
<name>A0A8C2PNN5_CYPCA</name>
<comment type="subcellular location">
    <subcellularLocation>
        <location evidence="7">Nucleus</location>
        <location evidence="7">Nucleolus</location>
    </subcellularLocation>
</comment>
<comment type="function">
    <text evidence="1 7">Required for 60S pre-ribosomal subunits export to the cytoplasm.</text>
</comment>
<evidence type="ECO:0000259" key="10">
    <source>
        <dbReference type="Pfam" id="PF05285"/>
    </source>
</evidence>
<keyword evidence="5 7" id="KW-0653">Protein transport</keyword>
<evidence type="ECO:0000259" key="11">
    <source>
        <dbReference type="Pfam" id="PF08158"/>
    </source>
</evidence>
<feature type="domain" description="SDA1 middle" evidence="10">
    <location>
        <begin position="262"/>
        <end position="392"/>
    </location>
</feature>
<dbReference type="GO" id="GO:0005730">
    <property type="term" value="C:nucleolus"/>
    <property type="evidence" value="ECO:0007669"/>
    <property type="project" value="UniProtKB-SubCell"/>
</dbReference>
<dbReference type="InterPro" id="IPR027312">
    <property type="entry name" value="Sda1"/>
</dbReference>
<feature type="region of interest" description="Disordered" evidence="9">
    <location>
        <begin position="340"/>
        <end position="444"/>
    </location>
</feature>
<dbReference type="PANTHER" id="PTHR12730:SF0">
    <property type="entry name" value="PROTEIN SDA1 HOMOLOG"/>
    <property type="match status" value="1"/>
</dbReference>
<feature type="coiled-coil region" evidence="8">
    <location>
        <begin position="68"/>
        <end position="122"/>
    </location>
</feature>
<keyword evidence="8" id="KW-0175">Coiled coil</keyword>
<dbReference type="GO" id="GO:0000055">
    <property type="term" value="P:ribosomal large subunit export from nucleus"/>
    <property type="evidence" value="ECO:0007669"/>
    <property type="project" value="UniProtKB-UniRule"/>
</dbReference>
<feature type="domain" description="SDA1 N-terminal" evidence="11">
    <location>
        <begin position="14"/>
        <end position="232"/>
    </location>
</feature>
<evidence type="ECO:0000256" key="1">
    <source>
        <dbReference type="ARBA" id="ARBA00003823"/>
    </source>
</evidence>
<keyword evidence="3 7" id="KW-0813">Transport</keyword>
<dbReference type="InterPro" id="IPR012977">
    <property type="entry name" value="SDA1_N"/>
</dbReference>
<evidence type="ECO:0000256" key="8">
    <source>
        <dbReference type="SAM" id="Coils"/>
    </source>
</evidence>
<dbReference type="InterPro" id="IPR016024">
    <property type="entry name" value="ARM-type_fold"/>
</dbReference>
<evidence type="ECO:0000256" key="6">
    <source>
        <dbReference type="ARBA" id="ARBA00023242"/>
    </source>
</evidence>
<evidence type="ECO:0000256" key="7">
    <source>
        <dbReference type="RuleBase" id="RU365057"/>
    </source>
</evidence>
<dbReference type="GO" id="GO:0042273">
    <property type="term" value="P:ribosomal large subunit biogenesis"/>
    <property type="evidence" value="ECO:0007669"/>
    <property type="project" value="UniProtKB-UniRule"/>
</dbReference>
<dbReference type="Ensembl" id="ENSCCRT00020079937.1">
    <property type="protein sequence ID" value="ENSCCRP00020072797.1"/>
    <property type="gene ID" value="ENSCCRG00020033194.1"/>
</dbReference>
<dbReference type="Pfam" id="PF21638">
    <property type="entry name" value="SDA1_C"/>
    <property type="match status" value="1"/>
</dbReference>
<dbReference type="PANTHER" id="PTHR12730">
    <property type="entry name" value="HSDA/SDA1-RELATED"/>
    <property type="match status" value="1"/>
</dbReference>
<feature type="domain" description="SDA1 C-terminal" evidence="12">
    <location>
        <begin position="411"/>
        <end position="456"/>
    </location>
</feature>
<evidence type="ECO:0000256" key="2">
    <source>
        <dbReference type="ARBA" id="ARBA00005783"/>
    </source>
</evidence>
<dbReference type="InterPro" id="IPR007949">
    <property type="entry name" value="SDA1_MD"/>
</dbReference>
<feature type="compositionally biased region" description="Basic and acidic residues" evidence="9">
    <location>
        <begin position="428"/>
        <end position="444"/>
    </location>
</feature>
<evidence type="ECO:0000313" key="14">
    <source>
        <dbReference type="Proteomes" id="UP000694701"/>
    </source>
</evidence>
<accession>A0A8C2PNN5</accession>
<reference evidence="13" key="1">
    <citation type="submission" date="2025-08" db="UniProtKB">
        <authorList>
            <consortium name="Ensembl"/>
        </authorList>
    </citation>
    <scope>IDENTIFICATION</scope>
</reference>
<comment type="similarity">
    <text evidence="2 7">Belongs to the SDA1 family.</text>
</comment>
<evidence type="ECO:0000256" key="5">
    <source>
        <dbReference type="ARBA" id="ARBA00022927"/>
    </source>
</evidence>
<protein>
    <recommendedName>
        <fullName evidence="7">Protein SDA1</fullName>
    </recommendedName>
</protein>
<dbReference type="Proteomes" id="UP000694701">
    <property type="component" value="Unplaced"/>
</dbReference>
<proteinExistence type="inferred from homology"/>
<evidence type="ECO:0000313" key="13">
    <source>
        <dbReference type="Ensembl" id="ENSCCRP00020072797.1"/>
    </source>
</evidence>
<feature type="region of interest" description="Disordered" evidence="9">
    <location>
        <begin position="260"/>
        <end position="282"/>
    </location>
</feature>
<sequence>MYTMLRDSNPIAAKISLDVMILVAGLKFFLGKDEDEKKDSDSESEDDGPSARDLMIRYSTGKKTSKNKKKLEKAMKVLKKHKKKKKVEVFNFSAIHLIHDPQDFAEKLLKQLESSNERFEVKIMLMELISRLVGIHELFLFNFYPFVQRFLQPHQREVTKILLCAAQASHQLVPPEIIEPVITTIANNFVTDRNSGEAMTVGINAIKELVARCPLSMSEDLLQDLAQYKSHKDKSMPLSLFFNNTFTYYIPGAEVLEVEEKVDEEEEEDGWESASMSEDDDDDEWVNVYHSSDEDQTEVAEKLQSIPEDERKAKAAVVSTSRLLTQDDFKKIRVAQMAKEVSAAPGKGQKRKNVESDEEEERGEILSLRDIERLHKKPKSDKETRLATAMAGRTDRKEFVRKRSKLNPFASTSNKEKKRKKNFMMMKHSQDVRTKGKRSFRDKQIALRDALLKKRKHK</sequence>
<evidence type="ECO:0000256" key="3">
    <source>
        <dbReference type="ARBA" id="ARBA00022448"/>
    </source>
</evidence>
<organism evidence="13 14">
    <name type="scientific">Cyprinus carpio</name>
    <name type="common">Common carp</name>
    <dbReference type="NCBI Taxonomy" id="7962"/>
    <lineage>
        <taxon>Eukaryota</taxon>
        <taxon>Metazoa</taxon>
        <taxon>Chordata</taxon>
        <taxon>Craniata</taxon>
        <taxon>Vertebrata</taxon>
        <taxon>Euteleostomi</taxon>
        <taxon>Actinopterygii</taxon>
        <taxon>Neopterygii</taxon>
        <taxon>Teleostei</taxon>
        <taxon>Ostariophysi</taxon>
        <taxon>Cypriniformes</taxon>
        <taxon>Cyprinidae</taxon>
        <taxon>Cyprininae</taxon>
        <taxon>Cyprinus</taxon>
    </lineage>
</organism>
<evidence type="ECO:0000259" key="12">
    <source>
        <dbReference type="Pfam" id="PF21638"/>
    </source>
</evidence>
<keyword evidence="6 7" id="KW-0539">Nucleus</keyword>
<evidence type="ECO:0000256" key="4">
    <source>
        <dbReference type="ARBA" id="ARBA00022517"/>
    </source>
</evidence>
<keyword evidence="4 7" id="KW-0690">Ribosome biogenesis</keyword>
<feature type="region of interest" description="Disordered" evidence="9">
    <location>
        <begin position="34"/>
        <end position="53"/>
    </location>
</feature>
<dbReference type="SUPFAM" id="SSF48371">
    <property type="entry name" value="ARM repeat"/>
    <property type="match status" value="1"/>
</dbReference>
<dbReference type="Pfam" id="PF05285">
    <property type="entry name" value="SDA1_dom"/>
    <property type="match status" value="1"/>
</dbReference>
<dbReference type="GO" id="GO:0015031">
    <property type="term" value="P:protein transport"/>
    <property type="evidence" value="ECO:0007669"/>
    <property type="project" value="UniProtKB-KW"/>
</dbReference>
<dbReference type="InterPro" id="IPR048292">
    <property type="entry name" value="SDA1_C"/>
</dbReference>
<feature type="compositionally biased region" description="Basic and acidic residues" evidence="9">
    <location>
        <begin position="363"/>
        <end position="373"/>
    </location>
</feature>
<dbReference type="Pfam" id="PF08158">
    <property type="entry name" value="SDA1_HEAT"/>
    <property type="match status" value="1"/>
</dbReference>